<dbReference type="InterPro" id="IPR050953">
    <property type="entry name" value="N4_N6_ade-DNA_methylase"/>
</dbReference>
<dbReference type="SUPFAM" id="SSF53335">
    <property type="entry name" value="S-adenosyl-L-methionine-dependent methyltransferases"/>
    <property type="match status" value="1"/>
</dbReference>
<comment type="catalytic activity">
    <reaction evidence="5">
        <text>a 2'-deoxyadenosine in DNA + S-adenosyl-L-methionine = an N(6)-methyl-2'-deoxyadenosine in DNA + S-adenosyl-L-homocysteine + H(+)</text>
        <dbReference type="Rhea" id="RHEA:15197"/>
        <dbReference type="Rhea" id="RHEA-COMP:12418"/>
        <dbReference type="Rhea" id="RHEA-COMP:12419"/>
        <dbReference type="ChEBI" id="CHEBI:15378"/>
        <dbReference type="ChEBI" id="CHEBI:57856"/>
        <dbReference type="ChEBI" id="CHEBI:59789"/>
        <dbReference type="ChEBI" id="CHEBI:90615"/>
        <dbReference type="ChEBI" id="CHEBI:90616"/>
        <dbReference type="EC" id="2.1.1.72"/>
    </reaction>
</comment>
<dbReference type="PANTHER" id="PTHR33841:SF1">
    <property type="entry name" value="DNA METHYLTRANSFERASE A"/>
    <property type="match status" value="1"/>
</dbReference>
<evidence type="ECO:0000256" key="1">
    <source>
        <dbReference type="ARBA" id="ARBA00011900"/>
    </source>
</evidence>
<dbReference type="InterPro" id="IPR002052">
    <property type="entry name" value="DNA_methylase_N6_adenine_CS"/>
</dbReference>
<evidence type="ECO:0000256" key="2">
    <source>
        <dbReference type="ARBA" id="ARBA00022603"/>
    </source>
</evidence>
<reference evidence="7 8" key="1">
    <citation type="journal article" date="2011" name="J. Microbiol.">
        <title>Complete genome of Leptospirillum ferriphilum ML-04 provides insight into its physiology and environmental adaptation.</title>
        <authorList>
            <person name="Mi S."/>
            <person name="Song J."/>
            <person name="Lin J."/>
            <person name="Che Y."/>
            <person name="Zheng H."/>
            <person name="Lin J."/>
        </authorList>
    </citation>
    <scope>NUCLEOTIDE SEQUENCE [LARGE SCALE GENOMIC DNA]</scope>
    <source>
        <strain evidence="7 8">ML-04</strain>
    </source>
</reference>
<dbReference type="PRINTS" id="PR00507">
    <property type="entry name" value="N12N6MTFRASE"/>
</dbReference>
<dbReference type="GO" id="GO:0006304">
    <property type="term" value="P:DNA modification"/>
    <property type="evidence" value="ECO:0007669"/>
    <property type="project" value="InterPro"/>
</dbReference>
<feature type="domain" description="Type II methyltransferase M.TaqI-like" evidence="6">
    <location>
        <begin position="563"/>
        <end position="791"/>
    </location>
</feature>
<dbReference type="REBASE" id="53521">
    <property type="entry name" value="LfeML04ORF27P"/>
</dbReference>
<proteinExistence type="predicted"/>
<evidence type="ECO:0000256" key="4">
    <source>
        <dbReference type="ARBA" id="ARBA00022691"/>
    </source>
</evidence>
<dbReference type="PATRIC" id="fig|1048260.3.peg.28"/>
<dbReference type="PROSITE" id="PS00092">
    <property type="entry name" value="N6_MTASE"/>
    <property type="match status" value="1"/>
</dbReference>
<evidence type="ECO:0000256" key="3">
    <source>
        <dbReference type="ARBA" id="ARBA00022679"/>
    </source>
</evidence>
<evidence type="ECO:0000256" key="5">
    <source>
        <dbReference type="ARBA" id="ARBA00047942"/>
    </source>
</evidence>
<evidence type="ECO:0000313" key="7">
    <source>
        <dbReference type="EMBL" id="AFS52281.1"/>
    </source>
</evidence>
<keyword evidence="2" id="KW-0489">Methyltransferase</keyword>
<dbReference type="Gene3D" id="3.40.50.150">
    <property type="entry name" value="Vaccinia Virus protein VP39"/>
    <property type="match status" value="1"/>
</dbReference>
<dbReference type="Proteomes" id="UP000006177">
    <property type="component" value="Chromosome"/>
</dbReference>
<protein>
    <recommendedName>
        <fullName evidence="1">site-specific DNA-methyltransferase (adenine-specific)</fullName>
        <ecNumber evidence="1">2.1.1.72</ecNumber>
    </recommendedName>
</protein>
<dbReference type="InterPro" id="IPR029063">
    <property type="entry name" value="SAM-dependent_MTases_sf"/>
</dbReference>
<keyword evidence="4" id="KW-0949">S-adenosyl-L-methionine</keyword>
<dbReference type="HOGENOM" id="CLU_002881_0_0_0"/>
<dbReference type="RefSeq" id="WP_014959805.1">
    <property type="nucleotide sequence ID" value="NC_018649.1"/>
</dbReference>
<dbReference type="EMBL" id="CP002919">
    <property type="protein sequence ID" value="AFS52281.1"/>
    <property type="molecule type" value="Genomic_DNA"/>
</dbReference>
<dbReference type="GO" id="GO:0003676">
    <property type="term" value="F:nucleic acid binding"/>
    <property type="evidence" value="ECO:0007669"/>
    <property type="project" value="InterPro"/>
</dbReference>
<dbReference type="Pfam" id="PF07669">
    <property type="entry name" value="Eco57I"/>
    <property type="match status" value="1"/>
</dbReference>
<dbReference type="EC" id="2.1.1.72" evidence="1"/>
<dbReference type="GO" id="GO:0009007">
    <property type="term" value="F:site-specific DNA-methyltransferase (adenine-specific) activity"/>
    <property type="evidence" value="ECO:0007669"/>
    <property type="project" value="UniProtKB-EC"/>
</dbReference>
<evidence type="ECO:0000259" key="6">
    <source>
        <dbReference type="Pfam" id="PF07669"/>
    </source>
</evidence>
<dbReference type="CDD" id="cd02440">
    <property type="entry name" value="AdoMet_MTases"/>
    <property type="match status" value="1"/>
</dbReference>
<dbReference type="PANTHER" id="PTHR33841">
    <property type="entry name" value="DNA METHYLTRANSFERASE YEEA-RELATED"/>
    <property type="match status" value="1"/>
</dbReference>
<dbReference type="KEGG" id="lfi:LFML04_0027"/>
<dbReference type="STRING" id="1048260.LFML04_0027"/>
<dbReference type="InterPro" id="IPR011639">
    <property type="entry name" value="MethylTrfase_TaqI-like_dom"/>
</dbReference>
<name>J9Z848_LEPFM</name>
<organism evidence="7 8">
    <name type="scientific">Leptospirillum ferriphilum (strain ML-04)</name>
    <dbReference type="NCBI Taxonomy" id="1048260"/>
    <lineage>
        <taxon>Bacteria</taxon>
        <taxon>Pseudomonadati</taxon>
        <taxon>Nitrospirota</taxon>
        <taxon>Nitrospiria</taxon>
        <taxon>Nitrospirales</taxon>
        <taxon>Nitrospiraceae</taxon>
        <taxon>Leptospirillum</taxon>
    </lineage>
</organism>
<keyword evidence="3" id="KW-0808">Transferase</keyword>
<dbReference type="GO" id="GO:0032259">
    <property type="term" value="P:methylation"/>
    <property type="evidence" value="ECO:0007669"/>
    <property type="project" value="UniProtKB-KW"/>
</dbReference>
<evidence type="ECO:0000313" key="8">
    <source>
        <dbReference type="Proteomes" id="UP000006177"/>
    </source>
</evidence>
<sequence>MRTFSRNQRTGRANGSALSVTGGLFSAEFFRSVRDLSASYQSGAEYGIPRGLNLRDEIGRWWRIAQGEWGAFHTPSSQRQSEEMSAPSLRWVEVLFRDILQCHDLSSVPPIPLKERLFPITYMALGRSLPIVAVPASQSLDQSRIEWGDGHRKRSPHGLLQEYLNTRSKGEWGIVTNGRILRLLRENPSLTRPVYVEVDLERILTEELYSDFALFCLLCHRTRFERPPKGGACVLEQWKGEAQETGQRALKKLREGVRKALEWLGKGFLAYPSNHSLRESIRHGKGVPDQFHQELLRLVYRFLFLLTVEDRNLLHESRIRKEAIEIYRDGYSLSRLRALSRKRRAYDRFPDLWMSLQVVFEGLRTGAPDIGLSPLGGLFSEDQCSLLEASKIDNAHLLSAIREIAFFETGDTLARINYRDMDTEELGSVYESLLELHPVVRFDRTPWTFGYAGLGDESDNGKGSLSGSQRKSTGSYYTPDSLVRELIRTALDPVIERTLTEHRDNPRKGLLSLRIIDPSCGSGHFLLSAARRLALEVARIDADSETPDEATRRHALRDVVQHTIFGVDINPLAVELCRTALWLETVEPGKPLGFLDNHILCGNSLVGLLSFDLLKNGIPKEAYVALSGDDPEIAGKIRARNKPDIKKTQDPIPFKPQENPKFSLEETDLDLLPEDTLEEIARKKRLWNAQQNLHKGERLVADLFVSAFFLPKTSEYHSVIPVTDDLNRLISSGVIDPKMQRAITEIAQSLQFFHWQIMFPEIFAKGGFDVVLGNPPWERIKLQEEEFFQVRSPDIAKARNATERGKMIKKLKEAPSGSFEATLYGEFIQTRRVAEAQSQFVRQSGRFPLSGRGDVNLYALFSETVLNLLNSQGRAGIVVPTNIATDDTTKVFFDHIVQKDRLVSLYDFENREGLFPAVHRSYRISLLTMGWTTKPAEFLFFATKTDHLQDERRRYLLSGKEIRLFNPNTGTSPTFRTRVDAELTRKIYEKAGVFIREGEEDGNPWRVRFSAMFHMSNDSNLFKTYSDLTGSGAIFTDMTARLPNGMVYLPLYEAKMVHHYDHRWATYDEAGKETREVTNIEKADAGFQVRPRYWVPKKEVDERIKRVDGSGEKREWLLGWRDIARSTDERTVIAGVIPRVGTGDTFLLIFSERSTLDVTCLISNVSSTSFDYASRQKVGGTHLKYFTMNQLPVFPPEAYSKDDLEFVSQRVLELVYVTNDLTPFARDLGYEGPPFPWDPNRRAILRAELDAFYAKKYGLDRQELEFILDPADVYGEDFPSVTFPVLKKKELREFGEYRTKRLVLEAWERM</sequence>
<gene>
    <name evidence="7" type="ordered locus">LFML04_0027</name>
</gene>
<accession>J9Z848</accession>